<protein>
    <submittedName>
        <fullName evidence="2">Uncharacterized protein</fullName>
    </submittedName>
</protein>
<gene>
    <name evidence="2" type="ORF">CYMTET_4415</name>
</gene>
<dbReference type="EMBL" id="LGRX02000603">
    <property type="protein sequence ID" value="KAK3288110.1"/>
    <property type="molecule type" value="Genomic_DNA"/>
</dbReference>
<comment type="caution">
    <text evidence="2">The sequence shown here is derived from an EMBL/GenBank/DDBJ whole genome shotgun (WGS) entry which is preliminary data.</text>
</comment>
<evidence type="ECO:0000313" key="2">
    <source>
        <dbReference type="EMBL" id="KAK3288110.1"/>
    </source>
</evidence>
<feature type="compositionally biased region" description="Basic residues" evidence="1">
    <location>
        <begin position="152"/>
        <end position="165"/>
    </location>
</feature>
<keyword evidence="3" id="KW-1185">Reference proteome</keyword>
<evidence type="ECO:0000313" key="3">
    <source>
        <dbReference type="Proteomes" id="UP001190700"/>
    </source>
</evidence>
<feature type="region of interest" description="Disordered" evidence="1">
    <location>
        <begin position="137"/>
        <end position="165"/>
    </location>
</feature>
<proteinExistence type="predicted"/>
<sequence>MSTGRFTRVRKPTAKAQAVAAGREGGTAGAATPVASEDATPVASDPQATAKSPRKLTITVGAPKPAQQPAQQPAEQVVALMLEYAATNKQKEKKDLESGIRALVEGGDGKEIVDTAVALLKNQDAPKTAGTLKRMLGKRKADADAAPERQRQRQLLHPRPRGVHHRQSVLVTRRGDSNRLSFTRATSQEGIEKQKKVIMERWEVDKSHVIAWWTGHYYTDEEYRQMLMSKFYPAADAAAPEEVSNFNNMVHNLETDYLSLFDSGPDDYKKWVKNKFMRMQLVVVDGQHRYDAWLDLVLDARKRKAFWNGTGTAARSSLEGLATTIIVLKKETPLCVLSLIGTLTNTDQTESLVDSHEHDKWILLLNIADASEDQLAHFTQFPVRQASAKSNAWYRNNLRDTTAAAYSNEITKLRDQSAKVALLQSRERDAQKILRLLDPKLGGEWRKEALELKNYPKDLQPVLTLEAISTSLSALGFDVRYFFFVLNVAKQGVLVDDVDKRKEFYQKYGISCKGKFLTGTEFSSYCHRLGFIKDVIESAKAKFASLMGWTKYPDWYEHAEAIGDVYDDDEDTQDTILKLKADNPWGPYEFDGEFYRDSQHMTYVQKHHQTLMQDVHREPDLETKLLVWMLIKSSNKFYTARFDEVMKSMMKAKRWKRVDSKEGRAMDKSVNKSSQDTMHTYKTLVDCAATRMILCYIHSLPDDYIEIRNAGRFGATFTIPKLYGPAYTEAPVYDSAWFRQTLGITHTKRGFEENCLHLLWAIQAAAGSQINMAPAVLAASRMMEAKEMPDINDEIAAFSAKAVWEWLELRVKASRRGEGGMPDALIKTEIFDHDWEPKSAVIEFMELKIEHKELHAAEGVQQPVDFNKCHRELLAKLLTGLRDFGINVRAVQISTLQCIKYFLHFYSYMGGICMSTMDYGGIVILFLPDSTTRSNVTINGKTFAISRQQAIIDAFCASTKGWPLQWTCHQTVQYWNRGGGRIGNNAAGPVSVLQPYVLLHLVEDPSKSNKLPKWAPLRTTVGKFANAFTNSMEVPLPPKEYLKKEDGQNIRSVQKPIRLYRELMRLYSIMDACVMEFPCGTAPASMAGYMEQRHVLSIDMDAEVVKMAGARYSEVLAGDIALIEKQKANVPDDHVMELQEVAAYFDMGTVQPDTGMEAEQPQACFEMSAALAAALLEDPDPVPSV</sequence>
<organism evidence="2 3">
    <name type="scientific">Cymbomonas tetramitiformis</name>
    <dbReference type="NCBI Taxonomy" id="36881"/>
    <lineage>
        <taxon>Eukaryota</taxon>
        <taxon>Viridiplantae</taxon>
        <taxon>Chlorophyta</taxon>
        <taxon>Pyramimonadophyceae</taxon>
        <taxon>Pyramimonadales</taxon>
        <taxon>Pyramimonadaceae</taxon>
        <taxon>Cymbomonas</taxon>
    </lineage>
</organism>
<dbReference type="AlphaFoldDB" id="A0AAE0LKF0"/>
<name>A0AAE0LKF0_9CHLO</name>
<feature type="region of interest" description="Disordered" evidence="1">
    <location>
        <begin position="1"/>
        <end position="72"/>
    </location>
</feature>
<dbReference type="SUPFAM" id="SSF53335">
    <property type="entry name" value="S-adenosyl-L-methionine-dependent methyltransferases"/>
    <property type="match status" value="1"/>
</dbReference>
<accession>A0AAE0LKF0</accession>
<feature type="compositionally biased region" description="Basic and acidic residues" evidence="1">
    <location>
        <begin position="139"/>
        <end position="151"/>
    </location>
</feature>
<evidence type="ECO:0000256" key="1">
    <source>
        <dbReference type="SAM" id="MobiDB-lite"/>
    </source>
</evidence>
<dbReference type="InterPro" id="IPR029063">
    <property type="entry name" value="SAM-dependent_MTases_sf"/>
</dbReference>
<feature type="compositionally biased region" description="Low complexity" evidence="1">
    <location>
        <begin position="62"/>
        <end position="72"/>
    </location>
</feature>
<dbReference type="Proteomes" id="UP001190700">
    <property type="component" value="Unassembled WGS sequence"/>
</dbReference>
<reference evidence="2 3" key="1">
    <citation type="journal article" date="2015" name="Genome Biol. Evol.">
        <title>Comparative Genomics of a Bacterivorous Green Alga Reveals Evolutionary Causalities and Consequences of Phago-Mixotrophic Mode of Nutrition.</title>
        <authorList>
            <person name="Burns J.A."/>
            <person name="Paasch A."/>
            <person name="Narechania A."/>
            <person name="Kim E."/>
        </authorList>
    </citation>
    <scope>NUCLEOTIDE SEQUENCE [LARGE SCALE GENOMIC DNA]</scope>
    <source>
        <strain evidence="2 3">PLY_AMNH</strain>
    </source>
</reference>